<evidence type="ECO:0000259" key="4">
    <source>
        <dbReference type="SMART" id="SM00822"/>
    </source>
</evidence>
<dbReference type="InterPro" id="IPR057313">
    <property type="entry name" value="Maqu_2507-like"/>
</dbReference>
<dbReference type="InterPro" id="IPR057326">
    <property type="entry name" value="KR_dom"/>
</dbReference>
<dbReference type="SUPFAM" id="SSF51735">
    <property type="entry name" value="NAD(P)-binding Rossmann-fold domains"/>
    <property type="match status" value="2"/>
</dbReference>
<dbReference type="InterPro" id="IPR013120">
    <property type="entry name" value="FAR_NAD-bd"/>
</dbReference>
<evidence type="ECO:0000256" key="1">
    <source>
        <dbReference type="ARBA" id="ARBA00006484"/>
    </source>
</evidence>
<organism evidence="5 6">
    <name type="scientific">Mycobacteroides franklinii</name>
    <dbReference type="NCBI Taxonomy" id="948102"/>
    <lineage>
        <taxon>Bacteria</taxon>
        <taxon>Bacillati</taxon>
        <taxon>Actinomycetota</taxon>
        <taxon>Actinomycetes</taxon>
        <taxon>Mycobacteriales</taxon>
        <taxon>Mycobacteriaceae</taxon>
        <taxon>Mycobacteroides</taxon>
    </lineage>
</organism>
<dbReference type="GO" id="GO:0016491">
    <property type="term" value="F:oxidoreductase activity"/>
    <property type="evidence" value="ECO:0007669"/>
    <property type="project" value="UniProtKB-KW"/>
</dbReference>
<dbReference type="PRINTS" id="PR00081">
    <property type="entry name" value="GDHRDH"/>
</dbReference>
<dbReference type="NCBIfam" id="NF005539">
    <property type="entry name" value="PRK07201.1"/>
    <property type="match status" value="1"/>
</dbReference>
<dbReference type="InterPro" id="IPR036291">
    <property type="entry name" value="NAD(P)-bd_dom_sf"/>
</dbReference>
<feature type="domain" description="Ketoreductase" evidence="4">
    <location>
        <begin position="395"/>
        <end position="579"/>
    </location>
</feature>
<dbReference type="GO" id="GO:0016020">
    <property type="term" value="C:membrane"/>
    <property type="evidence" value="ECO:0007669"/>
    <property type="project" value="TreeGrafter"/>
</dbReference>
<dbReference type="Proteomes" id="UP000295165">
    <property type="component" value="Unassembled WGS sequence"/>
</dbReference>
<feature type="region of interest" description="Disordered" evidence="3">
    <location>
        <begin position="1"/>
        <end position="23"/>
    </location>
</feature>
<dbReference type="Gene3D" id="3.40.50.720">
    <property type="entry name" value="NAD(P)-binding Rossmann-like Domain"/>
    <property type="match status" value="2"/>
</dbReference>
<dbReference type="InterPro" id="IPR002347">
    <property type="entry name" value="SDR_fam"/>
</dbReference>
<sequence>MSHIVDEIPQNGNDDSRRADKRPNSLRGKHVKYIVTGGTGFIGRRIVTRILETQPGADVAVLVRRESLSRFEKIAEQWDDRVQPLVGDLTQPDLGLPTEGDPITADHIVHCAAIYDITVDDAAQRAANVEGTRSVIALAKRAGATLHHISSIAVAGSYEGEFTEEDFDVNQDLPTPYHQTKFEAELLVRSEPGLRYRIYRPAVVVGDSRTGEMDKIDGPYYFFGVFAKLAKLPNFTPMLLPKAGRSNIVPVDYVVDATVELMHQEGRDGQAFHLTNPEVTYLRDIYSGIAAAAGLPPMRGSLPHAVATPFLRARGTLKVWRNMVVTQLGIPPEVIDITEIMPTFVSESTQEALRPSGIKVPPFGSYAGRLYQYWRRNLDPERYRRDDPAGPLVGRHVIITGASSGIGRAAAIAVAKRGGTVFVVARDGEALDQLVTEIREDGGKAHAFPCDLTDYAAVDDTVKSILGQFGHVDYLVNNAGRSIRRSVVNTVDRFHDYERVMAINYFGAVRLVLALLPHWRERKFGHVVNVSTAGVQTRNPKYASYIPTKAALDAFADVVATETVSDHITFTNIHMPLVKTPMIAPSNKLNVVRGLTPEHAAAMVVRGLIEKPTRIDHPMGTFADIGQYLTPKLSRRVLHQMYLAYPDSKAARGLEPVDDRRDLSTSRRRPRAAKRVAAVSRLRVPGPVMKAVRLIPGVHW</sequence>
<dbReference type="AlphaFoldDB" id="A0A4R8R2V1"/>
<feature type="compositionally biased region" description="Basic and acidic residues" evidence="3">
    <location>
        <begin position="14"/>
        <end position="23"/>
    </location>
</feature>
<dbReference type="EC" id="1.2.1.-" evidence="5"/>
<comment type="caution">
    <text evidence="5">The sequence shown here is derived from an EMBL/GenBank/DDBJ whole genome shotgun (WGS) entry which is preliminary data.</text>
</comment>
<dbReference type="PANTHER" id="PTHR44196">
    <property type="entry name" value="DEHYDROGENASE/REDUCTASE SDR FAMILY MEMBER 7B"/>
    <property type="match status" value="1"/>
</dbReference>
<keyword evidence="6" id="KW-1185">Reference proteome</keyword>
<evidence type="ECO:0000256" key="3">
    <source>
        <dbReference type="SAM" id="MobiDB-lite"/>
    </source>
</evidence>
<proteinExistence type="inferred from homology"/>
<accession>A0A4R8R2V1</accession>
<evidence type="ECO:0000313" key="6">
    <source>
        <dbReference type="Proteomes" id="UP000295165"/>
    </source>
</evidence>
<dbReference type="CDD" id="cd05263">
    <property type="entry name" value="MupV_like_SDR_e"/>
    <property type="match status" value="1"/>
</dbReference>
<comment type="similarity">
    <text evidence="1">Belongs to the short-chain dehydrogenases/reductases (SDR) family.</text>
</comment>
<dbReference type="SMART" id="SM00822">
    <property type="entry name" value="PKS_KR"/>
    <property type="match status" value="1"/>
</dbReference>
<name>A0A4R8R2V1_9MYCO</name>
<dbReference type="PANTHER" id="PTHR44196:SF1">
    <property type="entry name" value="DEHYDROGENASE_REDUCTASE SDR FAMILY MEMBER 7B"/>
    <property type="match status" value="1"/>
</dbReference>
<dbReference type="PRINTS" id="PR00080">
    <property type="entry name" value="SDRFAMILY"/>
</dbReference>
<gene>
    <name evidence="5" type="primary">acr1_2</name>
    <name evidence="5" type="ORF">CCUG63697_01980</name>
</gene>
<evidence type="ECO:0000256" key="2">
    <source>
        <dbReference type="ARBA" id="ARBA00023002"/>
    </source>
</evidence>
<protein>
    <submittedName>
        <fullName evidence="5">Fatty acyl-CoA reductase</fullName>
        <ecNumber evidence="5">1.2.1.-</ecNumber>
    </submittedName>
</protein>
<dbReference type="Pfam" id="PF00106">
    <property type="entry name" value="adh_short"/>
    <property type="match status" value="1"/>
</dbReference>
<dbReference type="CDD" id="cd05233">
    <property type="entry name" value="SDR_c"/>
    <property type="match status" value="1"/>
</dbReference>
<dbReference type="Pfam" id="PF07993">
    <property type="entry name" value="NAD_binding_4"/>
    <property type="match status" value="1"/>
</dbReference>
<evidence type="ECO:0000313" key="5">
    <source>
        <dbReference type="EMBL" id="TDZ50475.1"/>
    </source>
</evidence>
<reference evidence="5 6" key="1">
    <citation type="journal article" date="2019" name="Sci. Rep.">
        <title>Extended insight into the Mycobacterium chelonae-abscessus complex through whole genome sequencing of Mycobacterium salmoniphilum outbreak and Mycobacterium salmoniphilum-like strains.</title>
        <authorList>
            <person name="Behra P.R.K."/>
            <person name="Das S."/>
            <person name="Pettersson B.M.F."/>
            <person name="Shirreff L."/>
            <person name="DuCote T."/>
            <person name="Jacobsson K.G."/>
            <person name="Ennis D.G."/>
            <person name="Kirsebom L.A."/>
        </authorList>
    </citation>
    <scope>NUCLEOTIDE SEQUENCE [LARGE SCALE GENOMIC DNA]</scope>
    <source>
        <strain evidence="5 6">CCUG 63697</strain>
    </source>
</reference>
<keyword evidence="2 5" id="KW-0560">Oxidoreductase</keyword>
<dbReference type="EMBL" id="PECC01000027">
    <property type="protein sequence ID" value="TDZ50475.1"/>
    <property type="molecule type" value="Genomic_DNA"/>
</dbReference>